<name>A0A7C9N4T9_9ACTN</name>
<sequence>MVSRHATSLELLIPGAAVMAVGAVVVVAVAVPEVSERVAAMAGLTALIGLIMRRPVAAGAAGAIGWFLTTGFLVNRLGELTFTTADWSRLALLTGAGLVGAAMRLPMPLRASARVPSGAVRVPIVTEYRRIGRFVHHKTLS</sequence>
<keyword evidence="1" id="KW-0472">Membrane</keyword>
<gene>
    <name evidence="2" type="ORF">GT755_33350</name>
</gene>
<proteinExistence type="predicted"/>
<keyword evidence="1" id="KW-0812">Transmembrane</keyword>
<evidence type="ECO:0000256" key="1">
    <source>
        <dbReference type="SAM" id="Phobius"/>
    </source>
</evidence>
<keyword evidence="1" id="KW-1133">Transmembrane helix</keyword>
<reference evidence="2 3" key="1">
    <citation type="submission" date="2020-01" db="EMBL/GenBank/DDBJ databases">
        <title>Herbidospora sp. NEAU-GS84 nov., a novel actinomycete isolated from soil.</title>
        <authorList>
            <person name="Han L."/>
        </authorList>
    </citation>
    <scope>NUCLEOTIDE SEQUENCE [LARGE SCALE GENOMIC DNA]</scope>
    <source>
        <strain evidence="2 3">NEAU-GS84</strain>
    </source>
</reference>
<accession>A0A7C9N4T9</accession>
<dbReference type="RefSeq" id="WP_161483545.1">
    <property type="nucleotide sequence ID" value="NZ_WXEW01000011.1"/>
</dbReference>
<feature type="transmembrane region" description="Helical" evidence="1">
    <location>
        <begin position="12"/>
        <end position="31"/>
    </location>
</feature>
<organism evidence="2 3">
    <name type="scientific">Herbidospora solisilvae</name>
    <dbReference type="NCBI Taxonomy" id="2696284"/>
    <lineage>
        <taxon>Bacteria</taxon>
        <taxon>Bacillati</taxon>
        <taxon>Actinomycetota</taxon>
        <taxon>Actinomycetes</taxon>
        <taxon>Streptosporangiales</taxon>
        <taxon>Streptosporangiaceae</taxon>
        <taxon>Herbidospora</taxon>
    </lineage>
</organism>
<keyword evidence="3" id="KW-1185">Reference proteome</keyword>
<protein>
    <submittedName>
        <fullName evidence="2">Uncharacterized protein</fullName>
    </submittedName>
</protein>
<comment type="caution">
    <text evidence="2">The sequence shown here is derived from an EMBL/GenBank/DDBJ whole genome shotgun (WGS) entry which is preliminary data.</text>
</comment>
<dbReference type="Proteomes" id="UP000479526">
    <property type="component" value="Unassembled WGS sequence"/>
</dbReference>
<evidence type="ECO:0000313" key="2">
    <source>
        <dbReference type="EMBL" id="NAS26550.1"/>
    </source>
</evidence>
<dbReference type="AlphaFoldDB" id="A0A7C9N4T9"/>
<evidence type="ECO:0000313" key="3">
    <source>
        <dbReference type="Proteomes" id="UP000479526"/>
    </source>
</evidence>
<feature type="transmembrane region" description="Helical" evidence="1">
    <location>
        <begin position="38"/>
        <end position="67"/>
    </location>
</feature>
<dbReference type="EMBL" id="WXEW01000011">
    <property type="protein sequence ID" value="NAS26550.1"/>
    <property type="molecule type" value="Genomic_DNA"/>
</dbReference>